<dbReference type="SMART" id="SM00298">
    <property type="entry name" value="CHROMO"/>
    <property type="match status" value="1"/>
</dbReference>
<reference evidence="3" key="1">
    <citation type="submission" date="2017-03" db="EMBL/GenBank/DDBJ databases">
        <title>Phytopthora megakarya and P. palmivora, two closely related causual agents of cacao black pod achieved similar genome size and gene model numbers by different mechanisms.</title>
        <authorList>
            <person name="Ali S."/>
            <person name="Shao J."/>
            <person name="Larry D.J."/>
            <person name="Kronmiller B."/>
            <person name="Shen D."/>
            <person name="Strem M.D."/>
            <person name="Melnick R.L."/>
            <person name="Guiltinan M.J."/>
            <person name="Tyler B.M."/>
            <person name="Meinhardt L.W."/>
            <person name="Bailey B.A."/>
        </authorList>
    </citation>
    <scope>NUCLEOTIDE SEQUENCE [LARGE SCALE GENOMIC DNA]</scope>
    <source>
        <strain evidence="3">zdho120</strain>
    </source>
</reference>
<proteinExistence type="predicted"/>
<dbReference type="InterPro" id="IPR000953">
    <property type="entry name" value="Chromo/chromo_shadow_dom"/>
</dbReference>
<keyword evidence="3" id="KW-1185">Reference proteome</keyword>
<organism evidence="2 3">
    <name type="scientific">Phytophthora megakarya</name>
    <dbReference type="NCBI Taxonomy" id="4795"/>
    <lineage>
        <taxon>Eukaryota</taxon>
        <taxon>Sar</taxon>
        <taxon>Stramenopiles</taxon>
        <taxon>Oomycota</taxon>
        <taxon>Peronosporomycetes</taxon>
        <taxon>Peronosporales</taxon>
        <taxon>Peronosporaceae</taxon>
        <taxon>Phytophthora</taxon>
    </lineage>
</organism>
<evidence type="ECO:0000313" key="2">
    <source>
        <dbReference type="EMBL" id="OWZ22128.1"/>
    </source>
</evidence>
<feature type="domain" description="Chromo" evidence="1">
    <location>
        <begin position="124"/>
        <end position="178"/>
    </location>
</feature>
<dbReference type="Pfam" id="PF00385">
    <property type="entry name" value="Chromo"/>
    <property type="match status" value="1"/>
</dbReference>
<dbReference type="SUPFAM" id="SSF54160">
    <property type="entry name" value="Chromo domain-like"/>
    <property type="match status" value="1"/>
</dbReference>
<evidence type="ECO:0000259" key="1">
    <source>
        <dbReference type="PROSITE" id="PS50013"/>
    </source>
</evidence>
<dbReference type="Gene3D" id="2.40.50.40">
    <property type="match status" value="1"/>
</dbReference>
<accession>A0A225WYN8</accession>
<dbReference type="InterPro" id="IPR023780">
    <property type="entry name" value="Chromo_domain"/>
</dbReference>
<gene>
    <name evidence="2" type="ORF">PHMEG_0003217</name>
</gene>
<dbReference type="Proteomes" id="UP000198211">
    <property type="component" value="Unassembled WGS sequence"/>
</dbReference>
<dbReference type="OrthoDB" id="164351at2759"/>
<dbReference type="InterPro" id="IPR016197">
    <property type="entry name" value="Chromo-like_dom_sf"/>
</dbReference>
<dbReference type="EMBL" id="NBNE01000160">
    <property type="protein sequence ID" value="OWZ22128.1"/>
    <property type="molecule type" value="Genomic_DNA"/>
</dbReference>
<name>A0A225WYN8_9STRA</name>
<sequence>MAKPFANERLREAIRDRADHYNEGLRPHNIKARDQVWLYLDRVKVGYARKLAHLWHGPFRVTEMIDDPAARIDIAGTKYRIFPIVHVSKLKPLELAVPEEECVDFDEAPLPEDSWVRELDEDEYEVDEIMNIHSSRRTRYGRNYREYLVRWKGYDEPTWADEVDLNCGALLRAFERSKVSRSRVGVMQSHEEEVGRDPSH</sequence>
<comment type="caution">
    <text evidence="2">The sequence shown here is derived from an EMBL/GenBank/DDBJ whole genome shotgun (WGS) entry which is preliminary data.</text>
</comment>
<dbReference type="AlphaFoldDB" id="A0A225WYN8"/>
<protein>
    <recommendedName>
        <fullName evidence="1">Chromo domain-containing protein</fullName>
    </recommendedName>
</protein>
<dbReference type="CDD" id="cd00024">
    <property type="entry name" value="CD_CSD"/>
    <property type="match status" value="1"/>
</dbReference>
<dbReference type="PROSITE" id="PS50013">
    <property type="entry name" value="CHROMO_2"/>
    <property type="match status" value="1"/>
</dbReference>
<evidence type="ECO:0000313" key="3">
    <source>
        <dbReference type="Proteomes" id="UP000198211"/>
    </source>
</evidence>